<name>A0A101SL33_9ACTN</name>
<keyword evidence="5" id="KW-1185">Reference proteome</keyword>
<dbReference type="GO" id="GO:0003723">
    <property type="term" value="F:RNA binding"/>
    <property type="evidence" value="ECO:0007669"/>
    <property type="project" value="InterPro"/>
</dbReference>
<dbReference type="SMART" id="SM01012">
    <property type="entry name" value="ANTAR"/>
    <property type="match status" value="1"/>
</dbReference>
<dbReference type="EMBL" id="LMWW01000072">
    <property type="protein sequence ID" value="KUN75877.1"/>
    <property type="molecule type" value="Genomic_DNA"/>
</dbReference>
<keyword evidence="1" id="KW-0805">Transcription regulation</keyword>
<evidence type="ECO:0000313" key="5">
    <source>
        <dbReference type="Proteomes" id="UP000052982"/>
    </source>
</evidence>
<feature type="domain" description="ANTAR" evidence="3">
    <location>
        <begin position="179"/>
        <end position="234"/>
    </location>
</feature>
<evidence type="ECO:0000313" key="4">
    <source>
        <dbReference type="EMBL" id="KUN75877.1"/>
    </source>
</evidence>
<dbReference type="Pfam" id="PF01590">
    <property type="entry name" value="GAF"/>
    <property type="match status" value="1"/>
</dbReference>
<dbReference type="STRING" id="1943.AQJ64_40015"/>
<dbReference type="InterPro" id="IPR003018">
    <property type="entry name" value="GAF"/>
</dbReference>
<dbReference type="Proteomes" id="UP000052982">
    <property type="component" value="Unassembled WGS sequence"/>
</dbReference>
<comment type="caution">
    <text evidence="4">The sequence shown here is derived from an EMBL/GenBank/DDBJ whole genome shotgun (WGS) entry which is preliminary data.</text>
</comment>
<evidence type="ECO:0000259" key="3">
    <source>
        <dbReference type="SMART" id="SM01012"/>
    </source>
</evidence>
<dbReference type="InterPro" id="IPR005561">
    <property type="entry name" value="ANTAR"/>
</dbReference>
<dbReference type="Gene3D" id="1.10.10.10">
    <property type="entry name" value="Winged helix-like DNA-binding domain superfamily/Winged helix DNA-binding domain"/>
    <property type="match status" value="1"/>
</dbReference>
<keyword evidence="2" id="KW-0804">Transcription</keyword>
<proteinExistence type="predicted"/>
<reference evidence="4 5" key="1">
    <citation type="submission" date="2015-10" db="EMBL/GenBank/DDBJ databases">
        <title>Draft genome sequence of Streptomyces griseoruber DSM 40281, type strain for the species Streptomyces griseoruber.</title>
        <authorList>
            <person name="Ruckert C."/>
            <person name="Winkler A."/>
            <person name="Kalinowski J."/>
            <person name="Kampfer P."/>
            <person name="Glaeser S."/>
        </authorList>
    </citation>
    <scope>NUCLEOTIDE SEQUENCE [LARGE SCALE GENOMIC DNA]</scope>
    <source>
        <strain evidence="4 5">DSM 40281</strain>
    </source>
</reference>
<dbReference type="InterPro" id="IPR012074">
    <property type="entry name" value="GAF_ANTAR"/>
</dbReference>
<dbReference type="Gene3D" id="3.30.450.40">
    <property type="match status" value="1"/>
</dbReference>
<dbReference type="InterPro" id="IPR029016">
    <property type="entry name" value="GAF-like_dom_sf"/>
</dbReference>
<accession>A0A101SL33</accession>
<dbReference type="AlphaFoldDB" id="A0A101SL33"/>
<evidence type="ECO:0000256" key="2">
    <source>
        <dbReference type="ARBA" id="ARBA00023163"/>
    </source>
</evidence>
<evidence type="ECO:0000256" key="1">
    <source>
        <dbReference type="ARBA" id="ARBA00023015"/>
    </source>
</evidence>
<dbReference type="SUPFAM" id="SSF55781">
    <property type="entry name" value="GAF domain-like"/>
    <property type="match status" value="1"/>
</dbReference>
<gene>
    <name evidence="4" type="ORF">AQJ64_40015</name>
</gene>
<dbReference type="InterPro" id="IPR036388">
    <property type="entry name" value="WH-like_DNA-bd_sf"/>
</dbReference>
<protein>
    <submittedName>
        <fullName evidence="4">Diguanylate cyclase</fullName>
    </submittedName>
</protein>
<organism evidence="4 5">
    <name type="scientific">Streptomyces griseoruber</name>
    <dbReference type="NCBI Taxonomy" id="1943"/>
    <lineage>
        <taxon>Bacteria</taxon>
        <taxon>Bacillati</taxon>
        <taxon>Actinomycetota</taxon>
        <taxon>Actinomycetes</taxon>
        <taxon>Kitasatosporales</taxon>
        <taxon>Streptomycetaceae</taxon>
        <taxon>Streptomyces</taxon>
    </lineage>
</organism>
<sequence length="244" mass="25446">MVAVSDRERERIAAVLADAVRGAEPGEVPERLCAVAVRLLPVSGASVALCGEGIPVPLSASGPRAAELMEMQATLGDGPCLWAAETGAPVYVPDLRGGRDAVRWPVFAQQAAAVGVRAVYALPLGDRTACLGTLDLYRDVPGELAGDEVRTAQLVADVLTAALTALPLGEGDGLRPPGEEPWLSALATGHDVVHQAVGMVMAQLGVGADDALARLRAHAFAQGRTVFDEGRDVVGRRTRFDDRD</sequence>
<dbReference type="OrthoDB" id="7466251at2"/>
<dbReference type="PIRSF" id="PIRSF036625">
    <property type="entry name" value="GAF_ANTAR"/>
    <property type="match status" value="1"/>
</dbReference>
<dbReference type="Pfam" id="PF03861">
    <property type="entry name" value="ANTAR"/>
    <property type="match status" value="1"/>
</dbReference>